<dbReference type="PANTHER" id="PTHR43130:SF3">
    <property type="entry name" value="HTH-TYPE TRANSCRIPTIONAL REGULATOR RV1931C"/>
    <property type="match status" value="1"/>
</dbReference>
<dbReference type="Gene3D" id="1.10.10.60">
    <property type="entry name" value="Homeodomain-like"/>
    <property type="match status" value="1"/>
</dbReference>
<comment type="caution">
    <text evidence="4">The sequence shown here is derived from an EMBL/GenBank/DDBJ whole genome shotgun (WGS) entry which is preliminary data.</text>
</comment>
<dbReference type="PANTHER" id="PTHR43130">
    <property type="entry name" value="ARAC-FAMILY TRANSCRIPTIONAL REGULATOR"/>
    <property type="match status" value="1"/>
</dbReference>
<sequence>MKRKIIFFVYPEFELLDLSGPCSAFNLVNELYGGHYEFSVVSAKGGAILDRAGLSIATEKFAEVGDHDTVVAVGGPTAHVYGLNALTKAFFAENAGRGNRVVSVCTGAFLLAAAGLLDGCRATTHWRYAGLLQSHYPKVLVDIDRIFIKQGNIWTAAGLTAGIDLALMLIEDDFGSSVAKSVAKDMVVYHRRLGGQSQFSAVLDITPTSGRVRDVLCYARDHLRESLSVERLAEVACISPRQFSRTFFNATGMTPAKAIERLRLDVARPRIEETLEPLEQIARDVGFGSAEKMCRSSLNVFGRTSQELRRTARKSHDG</sequence>
<evidence type="ECO:0000313" key="4">
    <source>
        <dbReference type="EMBL" id="OAI26297.1"/>
    </source>
</evidence>
<dbReference type="InterPro" id="IPR009057">
    <property type="entry name" value="Homeodomain-like_sf"/>
</dbReference>
<dbReference type="Pfam" id="PF12833">
    <property type="entry name" value="HTH_18"/>
    <property type="match status" value="1"/>
</dbReference>
<dbReference type="InterPro" id="IPR018060">
    <property type="entry name" value="HTH_AraC"/>
</dbReference>
<dbReference type="GO" id="GO:0003700">
    <property type="term" value="F:DNA-binding transcription factor activity"/>
    <property type="evidence" value="ECO:0007669"/>
    <property type="project" value="InterPro"/>
</dbReference>
<evidence type="ECO:0000256" key="2">
    <source>
        <dbReference type="ARBA" id="ARBA00023163"/>
    </source>
</evidence>
<dbReference type="Proteomes" id="UP000077628">
    <property type="component" value="Unassembled WGS sequence"/>
</dbReference>
<dbReference type="Pfam" id="PF01965">
    <property type="entry name" value="DJ-1_PfpI"/>
    <property type="match status" value="1"/>
</dbReference>
<dbReference type="GO" id="GO:0043565">
    <property type="term" value="F:sequence-specific DNA binding"/>
    <property type="evidence" value="ECO:0007669"/>
    <property type="project" value="InterPro"/>
</dbReference>
<dbReference type="InterPro" id="IPR052158">
    <property type="entry name" value="INH-QAR"/>
</dbReference>
<dbReference type="SMART" id="SM00342">
    <property type="entry name" value="HTH_ARAC"/>
    <property type="match status" value="1"/>
</dbReference>
<dbReference type="SUPFAM" id="SSF46689">
    <property type="entry name" value="Homeodomain-like"/>
    <property type="match status" value="1"/>
</dbReference>
<evidence type="ECO:0000259" key="3">
    <source>
        <dbReference type="PROSITE" id="PS01124"/>
    </source>
</evidence>
<gene>
    <name evidence="4" type="ORF">A1355_18980</name>
</gene>
<dbReference type="EMBL" id="LUUK01000030">
    <property type="protein sequence ID" value="OAI26297.1"/>
    <property type="molecule type" value="Genomic_DNA"/>
</dbReference>
<reference evidence="5" key="1">
    <citation type="submission" date="2016-03" db="EMBL/GenBank/DDBJ databases">
        <authorList>
            <person name="Heylen K."/>
            <person name="De Vos P."/>
            <person name="Vekeman B."/>
        </authorList>
    </citation>
    <scope>NUCLEOTIDE SEQUENCE [LARGE SCALE GENOMIC DNA]</scope>
    <source>
        <strain evidence="5">R-45383</strain>
    </source>
</reference>
<proteinExistence type="predicted"/>
<evidence type="ECO:0000256" key="1">
    <source>
        <dbReference type="ARBA" id="ARBA00023015"/>
    </source>
</evidence>
<organism evidence="4 5">
    <name type="scientific">Methylomonas koyamae</name>
    <dbReference type="NCBI Taxonomy" id="702114"/>
    <lineage>
        <taxon>Bacteria</taxon>
        <taxon>Pseudomonadati</taxon>
        <taxon>Pseudomonadota</taxon>
        <taxon>Gammaproteobacteria</taxon>
        <taxon>Methylococcales</taxon>
        <taxon>Methylococcaceae</taxon>
        <taxon>Methylomonas</taxon>
    </lineage>
</organism>
<dbReference type="OrthoDB" id="9803764at2"/>
<keyword evidence="1" id="KW-0805">Transcription regulation</keyword>
<dbReference type="STRING" id="702114.A1355_18980"/>
<dbReference type="Gene3D" id="3.40.50.880">
    <property type="match status" value="1"/>
</dbReference>
<dbReference type="CDD" id="cd03137">
    <property type="entry name" value="GATase1_AraC_1"/>
    <property type="match status" value="1"/>
</dbReference>
<feature type="domain" description="HTH araC/xylS-type" evidence="3">
    <location>
        <begin position="213"/>
        <end position="311"/>
    </location>
</feature>
<protein>
    <recommendedName>
        <fullName evidence="3">HTH araC/xylS-type domain-containing protein</fullName>
    </recommendedName>
</protein>
<dbReference type="InterPro" id="IPR029062">
    <property type="entry name" value="Class_I_gatase-like"/>
</dbReference>
<dbReference type="InterPro" id="IPR002818">
    <property type="entry name" value="DJ-1/PfpI"/>
</dbReference>
<dbReference type="PROSITE" id="PS01124">
    <property type="entry name" value="HTH_ARAC_FAMILY_2"/>
    <property type="match status" value="1"/>
</dbReference>
<name>A0A177P7I3_9GAMM</name>
<dbReference type="AlphaFoldDB" id="A0A177P7I3"/>
<dbReference type="RefSeq" id="WP_064024789.1">
    <property type="nucleotide sequence ID" value="NZ_LUUK01000030.1"/>
</dbReference>
<evidence type="ECO:0000313" key="5">
    <source>
        <dbReference type="Proteomes" id="UP000077628"/>
    </source>
</evidence>
<keyword evidence="2" id="KW-0804">Transcription</keyword>
<dbReference type="SUPFAM" id="SSF52317">
    <property type="entry name" value="Class I glutamine amidotransferase-like"/>
    <property type="match status" value="1"/>
</dbReference>
<keyword evidence="5" id="KW-1185">Reference proteome</keyword>
<accession>A0A177P7I3</accession>